<reference evidence="2 3" key="2">
    <citation type="journal article" date="2001" name="Science">
        <title>Genome sequence of the plant pathogen and biotechnology agent Agrobacterium tumefaciens C58.</title>
        <authorList>
            <person name="Goodner B."/>
            <person name="Hinkle G."/>
            <person name="Gattung S."/>
            <person name="Miller N."/>
            <person name="Blanchard M."/>
            <person name="Qurollo B."/>
            <person name="Goldman B.S."/>
            <person name="Cao Y."/>
            <person name="Askenazi M."/>
            <person name="Halling C."/>
            <person name="Mullin L."/>
            <person name="Houmiel K."/>
            <person name="Gordon J."/>
            <person name="Vaudin M."/>
            <person name="Iartchouk O."/>
            <person name="Epp A."/>
            <person name="Liu F."/>
            <person name="Wollam C."/>
            <person name="Allinger M."/>
            <person name="Doughty D."/>
            <person name="Scott C."/>
            <person name="Lappas C."/>
            <person name="Markelz B."/>
            <person name="Flanagan C."/>
            <person name="Crowell C."/>
            <person name="Gurson J."/>
            <person name="Lomo C."/>
            <person name="Sear C."/>
            <person name="Strub G."/>
            <person name="Cielo C."/>
            <person name="Slater S."/>
        </authorList>
    </citation>
    <scope>NUCLEOTIDE SEQUENCE [LARGE SCALE GENOMIC DNA]</scope>
    <source>
        <strain evidence="3">C58 / ATCC 33970</strain>
    </source>
</reference>
<keyword evidence="1" id="KW-0472">Membrane</keyword>
<dbReference type="OrthoDB" id="8301046at2"/>
<feature type="transmembrane region" description="Helical" evidence="1">
    <location>
        <begin position="40"/>
        <end position="58"/>
    </location>
</feature>
<reference evidence="2 3" key="1">
    <citation type="journal article" date="2001" name="Science">
        <title>The genome of the natural genetic engineer Agrobacterium tumefaciens C58.</title>
        <authorList>
            <person name="Wood D.W."/>
            <person name="Setubal J.C."/>
            <person name="Kaul R."/>
            <person name="Monks D.E."/>
            <person name="Kitajima J.P."/>
            <person name="Okura V.K."/>
            <person name="Zhou Y."/>
            <person name="Chen L."/>
            <person name="Wood G.E."/>
            <person name="Almeida N.F.Jr."/>
            <person name="Woo L."/>
            <person name="Chen Y."/>
            <person name="Paulsen I.T."/>
            <person name="Eisen J.A."/>
            <person name="Karp P.D."/>
            <person name="Bovee D.Sr."/>
            <person name="Chapman P."/>
            <person name="Clendenning J."/>
            <person name="Deatherage G."/>
            <person name="Gillet W."/>
            <person name="Grant C."/>
            <person name="Kutyavin T."/>
            <person name="Levy R."/>
            <person name="Li M.J."/>
            <person name="McClelland E."/>
            <person name="Palmieri A."/>
            <person name="Raymond C."/>
            <person name="Rouse G."/>
            <person name="Saenphimmachak C."/>
            <person name="Wu Z."/>
            <person name="Romero P."/>
            <person name="Gordon D."/>
            <person name="Zhang S."/>
            <person name="Yoo H."/>
            <person name="Tao Y."/>
            <person name="Biddle P."/>
            <person name="Jung M."/>
            <person name="Krespan W."/>
            <person name="Perry M."/>
            <person name="Gordon-Kamm B."/>
            <person name="Liao L."/>
            <person name="Kim S."/>
            <person name="Hendrick C."/>
            <person name="Zhao Z.Y."/>
            <person name="Dolan M."/>
            <person name="Chumley F."/>
            <person name="Tingey S.V."/>
            <person name="Tomb J.F."/>
            <person name="Gordon M.P."/>
            <person name="Olson M.V."/>
            <person name="Nester E.W."/>
        </authorList>
    </citation>
    <scope>NUCLEOTIDE SEQUENCE [LARGE SCALE GENOMIC DNA]</scope>
    <source>
        <strain evidence="3">C58 / ATCC 33970</strain>
    </source>
</reference>
<evidence type="ECO:0000256" key="1">
    <source>
        <dbReference type="SAM" id="Phobius"/>
    </source>
</evidence>
<dbReference type="KEGG" id="atu:Atu1866"/>
<evidence type="ECO:0000313" key="3">
    <source>
        <dbReference type="Proteomes" id="UP000000813"/>
    </source>
</evidence>
<accession>Q8UE94</accession>
<evidence type="ECO:0000313" key="2">
    <source>
        <dbReference type="EMBL" id="AAL42862.2"/>
    </source>
</evidence>
<dbReference type="EnsemblBacteria" id="AAL42862">
    <property type="protein sequence ID" value="AAL42862"/>
    <property type="gene ID" value="Atu1866"/>
</dbReference>
<proteinExistence type="predicted"/>
<dbReference type="EMBL" id="AE007869">
    <property type="protein sequence ID" value="AAL42862.2"/>
    <property type="molecule type" value="Genomic_DNA"/>
</dbReference>
<keyword evidence="1" id="KW-1133">Transmembrane helix</keyword>
<dbReference type="AlphaFoldDB" id="Q8UE94"/>
<dbReference type="STRING" id="176299.Atu1866"/>
<keyword evidence="1" id="KW-0812">Transmembrane</keyword>
<sequence length="64" mass="7345">MLVFCNSRLRPLVAPNFLCKMRLVYNCTKWRRGMSNNMNMRLNGMSGLFGVIVGGYVMRGISLR</sequence>
<gene>
    <name evidence="2" type="ordered locus">Atu1866</name>
</gene>
<dbReference type="Proteomes" id="UP000000813">
    <property type="component" value="Chromosome circular"/>
</dbReference>
<name>Q8UE94_AGRFC</name>
<dbReference type="HOGENOM" id="CLU_2857676_0_0_5"/>
<protein>
    <submittedName>
        <fullName evidence="2">Uncharacterized protein</fullName>
    </submittedName>
</protein>
<organism evidence="2 3">
    <name type="scientific">Agrobacterium fabrum (strain C58 / ATCC 33970)</name>
    <name type="common">Agrobacterium tumefaciens (strain C58)</name>
    <dbReference type="NCBI Taxonomy" id="176299"/>
    <lineage>
        <taxon>Bacteria</taxon>
        <taxon>Pseudomonadati</taxon>
        <taxon>Pseudomonadota</taxon>
        <taxon>Alphaproteobacteria</taxon>
        <taxon>Hyphomicrobiales</taxon>
        <taxon>Rhizobiaceae</taxon>
        <taxon>Rhizobium/Agrobacterium group</taxon>
        <taxon>Agrobacterium</taxon>
        <taxon>Agrobacterium tumefaciens complex</taxon>
    </lineage>
</organism>
<keyword evidence="3" id="KW-1185">Reference proteome</keyword>